<name>A0A542ZR40_9ACTN</name>
<dbReference type="PANTHER" id="PTHR34297:SF3">
    <property type="entry name" value="ALKALINE SHOCK PROTEIN 23"/>
    <property type="match status" value="1"/>
</dbReference>
<reference evidence="3 4" key="1">
    <citation type="submission" date="2019-06" db="EMBL/GenBank/DDBJ databases">
        <title>Sequencing the genomes of 1000 actinobacteria strains.</title>
        <authorList>
            <person name="Klenk H.-P."/>
        </authorList>
    </citation>
    <scope>NUCLEOTIDE SEQUENCE [LARGE SCALE GENOMIC DNA]</scope>
    <source>
        <strain evidence="3 4">DSM 8251</strain>
    </source>
</reference>
<dbReference type="PANTHER" id="PTHR34297">
    <property type="entry name" value="HYPOTHETICAL CYTOSOLIC PROTEIN-RELATED"/>
    <property type="match status" value="1"/>
</dbReference>
<gene>
    <name evidence="3" type="ORF">FB460_0616</name>
</gene>
<dbReference type="EMBL" id="VFOR01000001">
    <property type="protein sequence ID" value="TQL62825.1"/>
    <property type="molecule type" value="Genomic_DNA"/>
</dbReference>
<protein>
    <submittedName>
        <fullName evidence="3">Putative alkaline shock family protein YloU</fullName>
    </submittedName>
</protein>
<evidence type="ECO:0000256" key="2">
    <source>
        <dbReference type="SAM" id="MobiDB-lite"/>
    </source>
</evidence>
<accession>A0A542ZR40</accession>
<dbReference type="Pfam" id="PF03780">
    <property type="entry name" value="Asp23"/>
    <property type="match status" value="1"/>
</dbReference>
<comment type="caution">
    <text evidence="3">The sequence shown here is derived from an EMBL/GenBank/DDBJ whole genome shotgun (WGS) entry which is preliminary data.</text>
</comment>
<dbReference type="OrthoDB" id="9808942at2"/>
<dbReference type="InterPro" id="IPR005531">
    <property type="entry name" value="Asp23"/>
</dbReference>
<evidence type="ECO:0000256" key="1">
    <source>
        <dbReference type="ARBA" id="ARBA00005721"/>
    </source>
</evidence>
<feature type="region of interest" description="Disordered" evidence="2">
    <location>
        <begin position="1"/>
        <end position="34"/>
    </location>
</feature>
<sequence length="175" mass="18694">MSTNSETTHENVKTDSAVAQTETTHDELVKDSPLHTDHGITTIAEQVVQKVAGMACREVMGVHAMGSAGRRMLSSLTERIPGSSTNVSGGVSVEKGERQTAIDVSIIVEYGFSVVEVANEIRKNIIEAVEYATGLEVVEVNVAISDVHLPGDAHDDEDVEAEAPSVKPRRETTLA</sequence>
<proteinExistence type="inferred from homology"/>
<dbReference type="Proteomes" id="UP000316196">
    <property type="component" value="Unassembled WGS sequence"/>
</dbReference>
<evidence type="ECO:0000313" key="3">
    <source>
        <dbReference type="EMBL" id="TQL62825.1"/>
    </source>
</evidence>
<evidence type="ECO:0000313" key="4">
    <source>
        <dbReference type="Proteomes" id="UP000316196"/>
    </source>
</evidence>
<organism evidence="3 4">
    <name type="scientific">Propioniferax innocua</name>
    <dbReference type="NCBI Taxonomy" id="1753"/>
    <lineage>
        <taxon>Bacteria</taxon>
        <taxon>Bacillati</taxon>
        <taxon>Actinomycetota</taxon>
        <taxon>Actinomycetes</taxon>
        <taxon>Propionibacteriales</taxon>
        <taxon>Propionibacteriaceae</taxon>
        <taxon>Propioniferax</taxon>
    </lineage>
</organism>
<keyword evidence="4" id="KW-1185">Reference proteome</keyword>
<feature type="region of interest" description="Disordered" evidence="2">
    <location>
        <begin position="149"/>
        <end position="175"/>
    </location>
</feature>
<comment type="similarity">
    <text evidence="1">Belongs to the asp23 family.</text>
</comment>
<dbReference type="AlphaFoldDB" id="A0A542ZR40"/>
<dbReference type="RefSeq" id="WP_142092620.1">
    <property type="nucleotide sequence ID" value="NZ_BAAAMD010000001.1"/>
</dbReference>
<feature type="compositionally biased region" description="Basic and acidic residues" evidence="2">
    <location>
        <begin position="23"/>
        <end position="34"/>
    </location>
</feature>